<keyword evidence="3 8" id="KW-0134">Cell wall</keyword>
<feature type="signal peptide" evidence="8">
    <location>
        <begin position="1"/>
        <end position="19"/>
    </location>
</feature>
<evidence type="ECO:0000256" key="6">
    <source>
        <dbReference type="ARBA" id="ARBA00023180"/>
    </source>
</evidence>
<dbReference type="AlphaFoldDB" id="A0A2H3D798"/>
<keyword evidence="4 8" id="KW-0964">Secreted</keyword>
<evidence type="ECO:0000256" key="4">
    <source>
        <dbReference type="ARBA" id="ARBA00022525"/>
    </source>
</evidence>
<proteinExistence type="inferred from homology"/>
<comment type="similarity">
    <text evidence="2 8">Belongs to the fungal hydrophobin family.</text>
</comment>
<dbReference type="CDD" id="cd23507">
    <property type="entry name" value="hydrophobin_I"/>
    <property type="match status" value="1"/>
</dbReference>
<dbReference type="OrthoDB" id="4225815at2759"/>
<feature type="chain" id="PRO_5013988660" description="Hydrophobin" evidence="8">
    <location>
        <begin position="20"/>
        <end position="265"/>
    </location>
</feature>
<dbReference type="GO" id="GO:0005199">
    <property type="term" value="F:structural constituent of cell wall"/>
    <property type="evidence" value="ECO:0007669"/>
    <property type="project" value="InterPro"/>
</dbReference>
<sequence length="265" mass="26508">MFLRHSFTALLALPLLANAGVIPIISPVPPHDDSSTSIAGRQVVTVAPTICPVLRRGESDDGSDIAGRQVAPTICAPALPRDELDEHTAIAGRQVTTISPVISPVVPIGSSIVSSRQITGLPIVSSLLPDLPIVSSLLPDLPRDESSDGAVITGRQVVTGSPVISPVLPRGGGDGAACSATGTAQCCGSTESASDVSPGVATLLGLLGVVVSDLTANCFYSGVTCSPISVIGVGGTSCSSQAVCCEGNHFNGLVALGCTPLNVGL</sequence>
<dbReference type="OMA" id="PTICPVL"/>
<evidence type="ECO:0000256" key="1">
    <source>
        <dbReference type="ARBA" id="ARBA00004191"/>
    </source>
</evidence>
<dbReference type="Proteomes" id="UP000217790">
    <property type="component" value="Unassembled WGS sequence"/>
</dbReference>
<keyword evidence="5 8" id="KW-1015">Disulfide bond</keyword>
<evidence type="ECO:0000256" key="5">
    <source>
        <dbReference type="ARBA" id="ARBA00023157"/>
    </source>
</evidence>
<comment type="subcellular location">
    <subcellularLocation>
        <location evidence="1 8">Secreted</location>
        <location evidence="1 8">Cell wall</location>
    </subcellularLocation>
</comment>
<evidence type="ECO:0000256" key="3">
    <source>
        <dbReference type="ARBA" id="ARBA00022512"/>
    </source>
</evidence>
<dbReference type="STRING" id="47427.A0A2H3D798"/>
<evidence type="ECO:0000256" key="7">
    <source>
        <dbReference type="ARBA" id="ARBA00093546"/>
    </source>
</evidence>
<dbReference type="InParanoid" id="A0A2H3D798"/>
<keyword evidence="8" id="KW-0732">Signal</keyword>
<dbReference type="Pfam" id="PF01185">
    <property type="entry name" value="Hydrophobin"/>
    <property type="match status" value="1"/>
</dbReference>
<evidence type="ECO:0000256" key="8">
    <source>
        <dbReference type="RuleBase" id="RU365009"/>
    </source>
</evidence>
<keyword evidence="6" id="KW-0325">Glycoprotein</keyword>
<dbReference type="GO" id="GO:0009277">
    <property type="term" value="C:fungal-type cell wall"/>
    <property type="evidence" value="ECO:0007669"/>
    <property type="project" value="InterPro"/>
</dbReference>
<dbReference type="EMBL" id="KZ293682">
    <property type="protein sequence ID" value="PBK86708.1"/>
    <property type="molecule type" value="Genomic_DNA"/>
</dbReference>
<comment type="subunit">
    <text evidence="7">Self-assembles to form functional amyloid fibrils called rodlets. Self-assembly into fibrillar rodlets occurs spontaneously at hydrophobic:hydrophilic interfaces and the rodlets further associate laterally to form amphipathic monolayers.</text>
</comment>
<gene>
    <name evidence="9" type="ORF">ARMGADRAFT_478202</name>
</gene>
<evidence type="ECO:0000313" key="9">
    <source>
        <dbReference type="EMBL" id="PBK86708.1"/>
    </source>
</evidence>
<evidence type="ECO:0000313" key="10">
    <source>
        <dbReference type="Proteomes" id="UP000217790"/>
    </source>
</evidence>
<protein>
    <recommendedName>
        <fullName evidence="8">Hydrophobin</fullName>
    </recommendedName>
</protein>
<organism evidence="9 10">
    <name type="scientific">Armillaria gallica</name>
    <name type="common">Bulbous honey fungus</name>
    <name type="synonym">Armillaria bulbosa</name>
    <dbReference type="NCBI Taxonomy" id="47427"/>
    <lineage>
        <taxon>Eukaryota</taxon>
        <taxon>Fungi</taxon>
        <taxon>Dikarya</taxon>
        <taxon>Basidiomycota</taxon>
        <taxon>Agaricomycotina</taxon>
        <taxon>Agaricomycetes</taxon>
        <taxon>Agaricomycetidae</taxon>
        <taxon>Agaricales</taxon>
        <taxon>Marasmiineae</taxon>
        <taxon>Physalacriaceae</taxon>
        <taxon>Armillaria</taxon>
    </lineage>
</organism>
<dbReference type="InterPro" id="IPR001338">
    <property type="entry name" value="Class_I_Hydrophobin"/>
</dbReference>
<keyword evidence="10" id="KW-1185">Reference proteome</keyword>
<evidence type="ECO:0000256" key="2">
    <source>
        <dbReference type="ARBA" id="ARBA00010446"/>
    </source>
</evidence>
<dbReference type="SMART" id="SM00075">
    <property type="entry name" value="HYDRO"/>
    <property type="match status" value="1"/>
</dbReference>
<name>A0A2H3D798_ARMGA</name>
<accession>A0A2H3D798</accession>
<reference evidence="10" key="1">
    <citation type="journal article" date="2017" name="Nat. Ecol. Evol.">
        <title>Genome expansion and lineage-specific genetic innovations in the forest pathogenic fungi Armillaria.</title>
        <authorList>
            <person name="Sipos G."/>
            <person name="Prasanna A.N."/>
            <person name="Walter M.C."/>
            <person name="O'Connor E."/>
            <person name="Balint B."/>
            <person name="Krizsan K."/>
            <person name="Kiss B."/>
            <person name="Hess J."/>
            <person name="Varga T."/>
            <person name="Slot J."/>
            <person name="Riley R."/>
            <person name="Boka B."/>
            <person name="Rigling D."/>
            <person name="Barry K."/>
            <person name="Lee J."/>
            <person name="Mihaltcheva S."/>
            <person name="LaButti K."/>
            <person name="Lipzen A."/>
            <person name="Waldron R."/>
            <person name="Moloney N.M."/>
            <person name="Sperisen C."/>
            <person name="Kredics L."/>
            <person name="Vagvoelgyi C."/>
            <person name="Patrignani A."/>
            <person name="Fitzpatrick D."/>
            <person name="Nagy I."/>
            <person name="Doyle S."/>
            <person name="Anderson J.B."/>
            <person name="Grigoriev I.V."/>
            <person name="Gueldener U."/>
            <person name="Muensterkoetter M."/>
            <person name="Nagy L.G."/>
        </authorList>
    </citation>
    <scope>NUCLEOTIDE SEQUENCE [LARGE SCALE GENOMIC DNA]</scope>
    <source>
        <strain evidence="10">Ar21-2</strain>
    </source>
</reference>